<comment type="similarity">
    <text evidence="2">Belongs to the MEI4L family.</text>
</comment>
<organism evidence="4 5">
    <name type="scientific">Physeter macrocephalus</name>
    <name type="common">Sperm whale</name>
    <name type="synonym">Physeter catodon</name>
    <dbReference type="NCBI Taxonomy" id="9755"/>
    <lineage>
        <taxon>Eukaryota</taxon>
        <taxon>Metazoa</taxon>
        <taxon>Chordata</taxon>
        <taxon>Craniata</taxon>
        <taxon>Vertebrata</taxon>
        <taxon>Euteleostomi</taxon>
        <taxon>Mammalia</taxon>
        <taxon>Eutheria</taxon>
        <taxon>Laurasiatheria</taxon>
        <taxon>Artiodactyla</taxon>
        <taxon>Whippomorpha</taxon>
        <taxon>Cetacea</taxon>
        <taxon>Odontoceti</taxon>
        <taxon>Physeteridae</taxon>
        <taxon>Physeter</taxon>
    </lineage>
</organism>
<protein>
    <submittedName>
        <fullName evidence="5">Meiosis-specific protein MEI4</fullName>
    </submittedName>
</protein>
<dbReference type="RefSeq" id="XP_023988735.1">
    <property type="nucleotide sequence ID" value="XM_024132967.2"/>
</dbReference>
<keyword evidence="1" id="KW-0469">Meiosis</keyword>
<dbReference type="Proteomes" id="UP000248484">
    <property type="component" value="Chromosome 10"/>
</dbReference>
<evidence type="ECO:0000256" key="1">
    <source>
        <dbReference type="ARBA" id="ARBA00023254"/>
    </source>
</evidence>
<dbReference type="Pfam" id="PF13971">
    <property type="entry name" value="Mei4"/>
    <property type="match status" value="2"/>
</dbReference>
<evidence type="ECO:0000256" key="3">
    <source>
        <dbReference type="SAM" id="MobiDB-lite"/>
    </source>
</evidence>
<dbReference type="STRING" id="9755.ENSPCTP00005031682"/>
<keyword evidence="4" id="KW-1185">Reference proteome</keyword>
<name>A0A2Y9TIN4_PHYMC</name>
<dbReference type="PANTHER" id="PTHR28575">
    <property type="entry name" value="MEIOSIS-SPECIFIC PROTEIN MEI4"/>
    <property type="match status" value="1"/>
</dbReference>
<dbReference type="GeneID" id="102986731"/>
<dbReference type="CTD" id="101928601"/>
<proteinExistence type="inferred from homology"/>
<dbReference type="KEGG" id="pcad:102986731"/>
<feature type="region of interest" description="Disordered" evidence="3">
    <location>
        <begin position="75"/>
        <end position="125"/>
    </location>
</feature>
<accession>A0A2Y9TIN4</accession>
<gene>
    <name evidence="5" type="primary">MEI4</name>
</gene>
<evidence type="ECO:0000313" key="5">
    <source>
        <dbReference type="RefSeq" id="XP_023988735.1"/>
    </source>
</evidence>
<dbReference type="InterPro" id="IPR025888">
    <property type="entry name" value="MEI4"/>
</dbReference>
<dbReference type="GO" id="GO:0007283">
    <property type="term" value="P:spermatogenesis"/>
    <property type="evidence" value="ECO:0007669"/>
    <property type="project" value="TreeGrafter"/>
</dbReference>
<dbReference type="GO" id="GO:0006310">
    <property type="term" value="P:DNA recombination"/>
    <property type="evidence" value="ECO:0007669"/>
    <property type="project" value="InterPro"/>
</dbReference>
<sequence>MDDQAWYLRTSKLALALAIIHSKPADKSSREYTEHLARMLSGQESKWRAKVKALEAEVVQLRQKLLLSRICSGSFASGGPSSQLQAQEPRSSENTSTLLEDSGCGLSIDQRTEPSEMTEHSGESCISTPFPPLSILNRPCASLEKPLSSHMQFLQHLLGLKTLTESESLKTDLGHFENASSIVSDSVFQLLDGLITFYREPKLPCSSFWIEAVDTLARLISDCNLSNHILKKCSKKLEEFEKTLLQVILRNSHINRFQVQHYVSQSLVTLGSCSLLRKSIIPLLLSEVNSFADDLGAINQVQASYDVTRYENIFSVFWVLEQLLQKETEEGNASRIGHEDQEIKKFLQKHDETILQLSDAFPLFTFYLWRLGTLLNSFSHMQFLQHLLGLKTLTESESLKTDLGHFENASSIVSDSVFQLLDGLITFYQEPKLPCSSFWIEAVDTLARLISDCNLSNHILKKGSKKLEEFEKTLLQVILRNSLINRFQVQHYVSQSLVTLGSCSLLRKSIISLLLSEVNSFADDLSAINQVQASYNVTRYENIFSVFWVLEQLLQKETEEGNASRIEHEDQEIKKFLQKHDETILQLSDAFPLFTFYLWRLGTLLNSVEIGTVENNSHP</sequence>
<feature type="compositionally biased region" description="Basic and acidic residues" evidence="3">
    <location>
        <begin position="110"/>
        <end position="122"/>
    </location>
</feature>
<dbReference type="FunCoup" id="A0A2Y9TIN4">
    <property type="interactions" value="11"/>
</dbReference>
<dbReference type="AlphaFoldDB" id="A0A2Y9TIN4"/>
<dbReference type="GO" id="GO:0000800">
    <property type="term" value="C:lateral element"/>
    <property type="evidence" value="ECO:0007669"/>
    <property type="project" value="TreeGrafter"/>
</dbReference>
<dbReference type="OrthoDB" id="6351423at2759"/>
<dbReference type="InParanoid" id="A0A2Y9TIN4"/>
<dbReference type="GO" id="GO:0048477">
    <property type="term" value="P:oogenesis"/>
    <property type="evidence" value="ECO:0007669"/>
    <property type="project" value="TreeGrafter"/>
</dbReference>
<evidence type="ECO:0000256" key="2">
    <source>
        <dbReference type="ARBA" id="ARBA00093453"/>
    </source>
</evidence>
<feature type="compositionally biased region" description="Polar residues" evidence="3">
    <location>
        <begin position="79"/>
        <end position="99"/>
    </location>
</feature>
<dbReference type="PANTHER" id="PTHR28575:SF1">
    <property type="entry name" value="MEIOSIS-SPECIFIC PROTEIN MEI4"/>
    <property type="match status" value="1"/>
</dbReference>
<dbReference type="GO" id="GO:0007129">
    <property type="term" value="P:homologous chromosome pairing at meiosis"/>
    <property type="evidence" value="ECO:0007669"/>
    <property type="project" value="TreeGrafter"/>
</dbReference>
<dbReference type="GO" id="GO:0042138">
    <property type="term" value="P:meiotic DNA double-strand break formation"/>
    <property type="evidence" value="ECO:0007669"/>
    <property type="project" value="InterPro"/>
</dbReference>
<reference evidence="5" key="1">
    <citation type="submission" date="2025-08" db="UniProtKB">
        <authorList>
            <consortium name="RefSeq"/>
        </authorList>
    </citation>
    <scope>IDENTIFICATION</scope>
    <source>
        <tissue evidence="5">Muscle</tissue>
    </source>
</reference>
<evidence type="ECO:0000313" key="4">
    <source>
        <dbReference type="Proteomes" id="UP000248484"/>
    </source>
</evidence>